<dbReference type="Proteomes" id="UP001610335">
    <property type="component" value="Unassembled WGS sequence"/>
</dbReference>
<protein>
    <submittedName>
        <fullName evidence="1">Uncharacterized protein</fullName>
    </submittedName>
</protein>
<accession>A0ABR4HUA0</accession>
<proteinExistence type="predicted"/>
<sequence>MQWNSMKQSVLNGNWNGSQVRSTTQGVSGYGLVLRTAQQKQTSGIGPTHVQLFLNHVEPKVKCG</sequence>
<comment type="caution">
    <text evidence="1">The sequence shown here is derived from an EMBL/GenBank/DDBJ whole genome shotgun (WGS) entry which is preliminary data.</text>
</comment>
<organism evidence="1 2">
    <name type="scientific">Aspergillus cavernicola</name>
    <dbReference type="NCBI Taxonomy" id="176166"/>
    <lineage>
        <taxon>Eukaryota</taxon>
        <taxon>Fungi</taxon>
        <taxon>Dikarya</taxon>
        <taxon>Ascomycota</taxon>
        <taxon>Pezizomycotina</taxon>
        <taxon>Eurotiomycetes</taxon>
        <taxon>Eurotiomycetidae</taxon>
        <taxon>Eurotiales</taxon>
        <taxon>Aspergillaceae</taxon>
        <taxon>Aspergillus</taxon>
        <taxon>Aspergillus subgen. Nidulantes</taxon>
    </lineage>
</organism>
<gene>
    <name evidence="1" type="ORF">BDW59DRAFT_151675</name>
</gene>
<name>A0ABR4HUA0_9EURO</name>
<evidence type="ECO:0000313" key="1">
    <source>
        <dbReference type="EMBL" id="KAL2819067.1"/>
    </source>
</evidence>
<reference evidence="1 2" key="1">
    <citation type="submission" date="2024-07" db="EMBL/GenBank/DDBJ databases">
        <title>Section-level genome sequencing and comparative genomics of Aspergillus sections Usti and Cavernicolus.</title>
        <authorList>
            <consortium name="Lawrence Berkeley National Laboratory"/>
            <person name="Nybo J.L."/>
            <person name="Vesth T.C."/>
            <person name="Theobald S."/>
            <person name="Frisvad J.C."/>
            <person name="Larsen T.O."/>
            <person name="Kjaerboelling I."/>
            <person name="Rothschild-Mancinelli K."/>
            <person name="Lyhne E.K."/>
            <person name="Kogle M.E."/>
            <person name="Barry K."/>
            <person name="Clum A."/>
            <person name="Na H."/>
            <person name="Ledsgaard L."/>
            <person name="Lin J."/>
            <person name="Lipzen A."/>
            <person name="Kuo A."/>
            <person name="Riley R."/>
            <person name="Mondo S."/>
            <person name="LaButti K."/>
            <person name="Haridas S."/>
            <person name="Pangalinan J."/>
            <person name="Salamov A.A."/>
            <person name="Simmons B.A."/>
            <person name="Magnuson J.K."/>
            <person name="Chen J."/>
            <person name="Drula E."/>
            <person name="Henrissat B."/>
            <person name="Wiebenga A."/>
            <person name="Lubbers R.J."/>
            <person name="Gomes A.C."/>
            <person name="Makela M.R."/>
            <person name="Stajich J."/>
            <person name="Grigoriev I.V."/>
            <person name="Mortensen U.H."/>
            <person name="De vries R.P."/>
            <person name="Baker S.E."/>
            <person name="Andersen M.R."/>
        </authorList>
    </citation>
    <scope>NUCLEOTIDE SEQUENCE [LARGE SCALE GENOMIC DNA]</scope>
    <source>
        <strain evidence="1 2">CBS 600.67</strain>
    </source>
</reference>
<evidence type="ECO:0000313" key="2">
    <source>
        <dbReference type="Proteomes" id="UP001610335"/>
    </source>
</evidence>
<keyword evidence="2" id="KW-1185">Reference proteome</keyword>
<dbReference type="EMBL" id="JBFXLS010000079">
    <property type="protein sequence ID" value="KAL2819067.1"/>
    <property type="molecule type" value="Genomic_DNA"/>
</dbReference>